<dbReference type="PANTHER" id="PTHR21666">
    <property type="entry name" value="PEPTIDASE-RELATED"/>
    <property type="match status" value="1"/>
</dbReference>
<dbReference type="SUPFAM" id="SSF51261">
    <property type="entry name" value="Duplicated hybrid motif"/>
    <property type="match status" value="1"/>
</dbReference>
<organism evidence="3 4">
    <name type="scientific">Candidatus Xenohaliotis californiensis</name>
    <dbReference type="NCBI Taxonomy" id="84677"/>
    <lineage>
        <taxon>Bacteria</taxon>
        <taxon>Pseudomonadati</taxon>
        <taxon>Pseudomonadota</taxon>
        <taxon>Alphaproteobacteria</taxon>
        <taxon>Rickettsiales</taxon>
        <taxon>Anaplasmataceae</taxon>
        <taxon>Candidatus Xenohaliotis</taxon>
    </lineage>
</organism>
<name>A0ABP0EUS9_9RICK</name>
<dbReference type="RefSeq" id="WP_338363792.1">
    <property type="nucleotide sequence ID" value="NZ_CAWVOK010000014.1"/>
</dbReference>
<feature type="domain" description="M23ase beta-sheet core" evidence="2">
    <location>
        <begin position="162"/>
        <end position="251"/>
    </location>
</feature>
<dbReference type="Gene3D" id="2.70.70.10">
    <property type="entry name" value="Glucose Permease (Domain IIA)"/>
    <property type="match status" value="1"/>
</dbReference>
<keyword evidence="1" id="KW-0732">Signal</keyword>
<evidence type="ECO:0000256" key="1">
    <source>
        <dbReference type="SAM" id="SignalP"/>
    </source>
</evidence>
<dbReference type="InterPro" id="IPR050570">
    <property type="entry name" value="Cell_wall_metabolism_enzyme"/>
</dbReference>
<dbReference type="EMBL" id="CAWVOK010000014">
    <property type="protein sequence ID" value="CAK8162746.1"/>
    <property type="molecule type" value="Genomic_DNA"/>
</dbReference>
<dbReference type="InterPro" id="IPR011055">
    <property type="entry name" value="Dup_hybrid_motif"/>
</dbReference>
<dbReference type="InterPro" id="IPR016047">
    <property type="entry name" value="M23ase_b-sheet_dom"/>
</dbReference>
<comment type="caution">
    <text evidence="3">The sequence shown here is derived from an EMBL/GenBank/DDBJ whole genome shotgun (WGS) entry which is preliminary data.</text>
</comment>
<dbReference type="Proteomes" id="UP001314181">
    <property type="component" value="Unassembled WGS sequence"/>
</dbReference>
<dbReference type="PROSITE" id="PS51257">
    <property type="entry name" value="PROKAR_LIPOPROTEIN"/>
    <property type="match status" value="1"/>
</dbReference>
<feature type="chain" id="PRO_5046374608" description="M23ase beta-sheet core domain-containing protein" evidence="1">
    <location>
        <begin position="18"/>
        <end position="261"/>
    </location>
</feature>
<dbReference type="Pfam" id="PF01551">
    <property type="entry name" value="Peptidase_M23"/>
    <property type="match status" value="1"/>
</dbReference>
<evidence type="ECO:0000313" key="4">
    <source>
        <dbReference type="Proteomes" id="UP001314181"/>
    </source>
</evidence>
<evidence type="ECO:0000259" key="2">
    <source>
        <dbReference type="Pfam" id="PF01551"/>
    </source>
</evidence>
<dbReference type="PANTHER" id="PTHR21666:SF270">
    <property type="entry name" value="MUREIN HYDROLASE ACTIVATOR ENVC"/>
    <property type="match status" value="1"/>
</dbReference>
<dbReference type="CDD" id="cd12797">
    <property type="entry name" value="M23_peptidase"/>
    <property type="match status" value="1"/>
</dbReference>
<gene>
    <name evidence="3" type="ORF">CAXC1_220042</name>
</gene>
<sequence length="261" mass="29551">MLVRFCFVLCISFTLLSCIQEPAPVVYKDRSSYIAKPIIYSDHNQGFTYIDYNNQALVDMQNKADTNLSTDATKLGTAQHIPSVNKDNIFANAVNKVEVANVEIKKDLPILENVKSDVVIEFDSTNLLEKEDLPEFIMPMTRGYFHRQSETDKLMGRVYIMSPVTGNVMSVASGKIVYIGDRKKGDKLKDYNNLIIIEHDNKIMSVYANLDSIETTVGSLVEKGQLIASVNKKYGRDYELNFSMRLNKKEIVNPKDYIANP</sequence>
<keyword evidence="4" id="KW-1185">Reference proteome</keyword>
<protein>
    <recommendedName>
        <fullName evidence="2">M23ase beta-sheet core domain-containing protein</fullName>
    </recommendedName>
</protein>
<proteinExistence type="predicted"/>
<reference evidence="3 4" key="1">
    <citation type="submission" date="2024-01" db="EMBL/GenBank/DDBJ databases">
        <authorList>
            <person name="Kunselman E."/>
        </authorList>
    </citation>
    <scope>NUCLEOTIDE SEQUENCE [LARGE SCALE GENOMIC DNA]</scope>
    <source>
        <strain evidence="3">2 abalone samples</strain>
    </source>
</reference>
<feature type="signal peptide" evidence="1">
    <location>
        <begin position="1"/>
        <end position="17"/>
    </location>
</feature>
<accession>A0ABP0EUS9</accession>
<evidence type="ECO:0000313" key="3">
    <source>
        <dbReference type="EMBL" id="CAK8162746.1"/>
    </source>
</evidence>